<dbReference type="Proteomes" id="UP000308730">
    <property type="component" value="Unassembled WGS sequence"/>
</dbReference>
<protein>
    <submittedName>
        <fullName evidence="1">Uncharacterized protein</fullName>
    </submittedName>
</protein>
<dbReference type="AlphaFoldDB" id="A0A4S4MZQ2"/>
<gene>
    <name evidence="1" type="ORF">EUX98_g2145</name>
</gene>
<comment type="caution">
    <text evidence="1">The sequence shown here is derived from an EMBL/GenBank/DDBJ whole genome shotgun (WGS) entry which is preliminary data.</text>
</comment>
<name>A0A4S4MZQ2_9APHY</name>
<organism evidence="1 2">
    <name type="scientific">Antrodiella citrinella</name>
    <dbReference type="NCBI Taxonomy" id="2447956"/>
    <lineage>
        <taxon>Eukaryota</taxon>
        <taxon>Fungi</taxon>
        <taxon>Dikarya</taxon>
        <taxon>Basidiomycota</taxon>
        <taxon>Agaricomycotina</taxon>
        <taxon>Agaricomycetes</taxon>
        <taxon>Polyporales</taxon>
        <taxon>Steccherinaceae</taxon>
        <taxon>Antrodiella</taxon>
    </lineage>
</organism>
<dbReference type="EMBL" id="SGPM01000031">
    <property type="protein sequence ID" value="THH32034.1"/>
    <property type="molecule type" value="Genomic_DNA"/>
</dbReference>
<reference evidence="1 2" key="1">
    <citation type="submission" date="2019-02" db="EMBL/GenBank/DDBJ databases">
        <title>Genome sequencing of the rare red list fungi Antrodiella citrinella (Flaviporus citrinellus).</title>
        <authorList>
            <person name="Buettner E."/>
            <person name="Kellner H."/>
        </authorList>
    </citation>
    <scope>NUCLEOTIDE SEQUENCE [LARGE SCALE GENOMIC DNA]</scope>
    <source>
        <strain evidence="1 2">DSM 108506</strain>
    </source>
</reference>
<accession>A0A4S4MZQ2</accession>
<evidence type="ECO:0000313" key="2">
    <source>
        <dbReference type="Proteomes" id="UP000308730"/>
    </source>
</evidence>
<evidence type="ECO:0000313" key="1">
    <source>
        <dbReference type="EMBL" id="THH32034.1"/>
    </source>
</evidence>
<sequence>MPAEVSDFGAAVRINESVALAFSEQLYSTGKTSRTYAMQIPMNDTLAVKIRQSLSNLVQLIRDGLVTIVARYHGEKTYPSVHVFVELGTIQFSTLLQHISVTAKTSVRHLGIGRMYS</sequence>
<keyword evidence="2" id="KW-1185">Reference proteome</keyword>
<proteinExistence type="predicted"/>